<evidence type="ECO:0000256" key="1">
    <source>
        <dbReference type="ARBA" id="ARBA00004127"/>
    </source>
</evidence>
<dbReference type="InterPro" id="IPR036259">
    <property type="entry name" value="MFS_trans_sf"/>
</dbReference>
<dbReference type="EMBL" id="CT573073">
    <property type="protein sequence ID" value="CAJ71129.1"/>
    <property type="molecule type" value="Genomic_DNA"/>
</dbReference>
<evidence type="ECO:0000256" key="6">
    <source>
        <dbReference type="SAM" id="Phobius"/>
    </source>
</evidence>
<feature type="transmembrane region" description="Helical" evidence="6">
    <location>
        <begin position="238"/>
        <end position="260"/>
    </location>
</feature>
<evidence type="ECO:0000256" key="5">
    <source>
        <dbReference type="ARBA" id="ARBA00023136"/>
    </source>
</evidence>
<keyword evidence="2" id="KW-0813">Transport</keyword>
<keyword evidence="3 6" id="KW-0812">Transmembrane</keyword>
<dbReference type="Gene3D" id="1.20.1250.20">
    <property type="entry name" value="MFS general substrate transporter like domains"/>
    <property type="match status" value="1"/>
</dbReference>
<feature type="transmembrane region" description="Helical" evidence="6">
    <location>
        <begin position="393"/>
        <end position="411"/>
    </location>
</feature>
<dbReference type="InterPro" id="IPR024671">
    <property type="entry name" value="Atg22-like"/>
</dbReference>
<dbReference type="SUPFAM" id="SSF103473">
    <property type="entry name" value="MFS general substrate transporter"/>
    <property type="match status" value="1"/>
</dbReference>
<evidence type="ECO:0008006" key="8">
    <source>
        <dbReference type="Google" id="ProtNLM"/>
    </source>
</evidence>
<feature type="transmembrane region" description="Helical" evidence="6">
    <location>
        <begin position="303"/>
        <end position="319"/>
    </location>
</feature>
<keyword evidence="4 6" id="KW-1133">Transmembrane helix</keyword>
<dbReference type="InterPro" id="IPR050495">
    <property type="entry name" value="ATG22/LtaA_families"/>
</dbReference>
<feature type="transmembrane region" description="Helical" evidence="6">
    <location>
        <begin position="83"/>
        <end position="101"/>
    </location>
</feature>
<name>Q1PV81_KUEST</name>
<organism evidence="7">
    <name type="scientific">Kuenenia stuttgartiensis</name>
    <dbReference type="NCBI Taxonomy" id="174633"/>
    <lineage>
        <taxon>Bacteria</taxon>
        <taxon>Pseudomonadati</taxon>
        <taxon>Planctomycetota</taxon>
        <taxon>Candidatus Brocadiia</taxon>
        <taxon>Candidatus Brocadiales</taxon>
        <taxon>Candidatus Brocadiaceae</taxon>
        <taxon>Candidatus Kuenenia</taxon>
    </lineage>
</organism>
<dbReference type="GO" id="GO:0012505">
    <property type="term" value="C:endomembrane system"/>
    <property type="evidence" value="ECO:0007669"/>
    <property type="project" value="UniProtKB-SubCell"/>
</dbReference>
<reference evidence="7" key="1">
    <citation type="journal article" date="2006" name="Nature">
        <title>Deciphering the evolution and metabolism of an anammox bacterium from a community genome.</title>
        <authorList>
            <person name="Strous M."/>
            <person name="Pelletier E."/>
            <person name="Mangenot S."/>
            <person name="Rattei T."/>
            <person name="Lehner A."/>
            <person name="Taylor M.W."/>
            <person name="Horn M."/>
            <person name="Daims H."/>
            <person name="Bartol-Mavel D."/>
            <person name="Wincker P."/>
            <person name="Barbe V."/>
            <person name="Fonknechten N."/>
            <person name="Vallenet D."/>
            <person name="Segurens B."/>
            <person name="Schenowitz-Truong C."/>
            <person name="Medigue C."/>
            <person name="Collingro A."/>
            <person name="Snel B."/>
            <person name="Dutilh B.E."/>
            <person name="OpDenCamp H.J.M."/>
            <person name="vanDerDrift C."/>
            <person name="Cirpus I."/>
            <person name="vanDePas-Schoonen K.T."/>
            <person name="Harhangi H.R."/>
            <person name="vanNiftrik L."/>
            <person name="Schmid M."/>
            <person name="Keltjens J."/>
            <person name="vanDeVossenberg J."/>
            <person name="Kartal B."/>
            <person name="Meier H."/>
            <person name="Frishman D."/>
            <person name="Huynen M.A."/>
            <person name="Mewes H."/>
            <person name="Weissenbach J."/>
            <person name="Jetten M.S.M."/>
            <person name="Wagner M."/>
            <person name="LePaslier D."/>
        </authorList>
    </citation>
    <scope>NUCLEOTIDE SEQUENCE</scope>
</reference>
<feature type="transmembrane region" description="Helical" evidence="6">
    <location>
        <begin position="12"/>
        <end position="35"/>
    </location>
</feature>
<sequence>MLKFKNRQELGWCFYDWANSAFATTVMAGFFPVFFKNYWCQGMEVTKSTAILGMANSLSGFLVAAIAPIIGAIADSGSYKKRFLIFFAYLGVLSTTALFMVQRGNWLFAAVAYTIGTVGFSGSVIFYDSILPLITNKKRIDYVSALGYAMGYLGGGILFAFNIWMILHPAFFGLKDANHAIRISFLTVAAWWGIFTLPIIFFVKEPGKEPRISPKFAFRSGLKQLTHTLHKMQHMKTIVLFLTAYWLYIDGVDTIVRMGVDYGLSIGFEYRGLLLALLITQFVSFPCAIVFGKLGERIGAKHAIFIAIGVYIFAVMWAMRMKATYEFYGLAILIGLVQGGIQAMSRSFYSRLIPHDQLAEFYGFYNMVGKFAVILGPVLIGITGIFFESSRMGIASIVVLFITGGVLLFFVDEKKGAERTKYLSLRENGQAL</sequence>
<feature type="transmembrane region" description="Helical" evidence="6">
    <location>
        <begin position="107"/>
        <end position="130"/>
    </location>
</feature>
<reference evidence="7" key="2">
    <citation type="submission" date="2006-01" db="EMBL/GenBank/DDBJ databases">
        <authorList>
            <person name="Genoscope"/>
        </authorList>
    </citation>
    <scope>NUCLEOTIDE SEQUENCE</scope>
</reference>
<protein>
    <recommendedName>
        <fullName evidence="8">MFS transporter</fullName>
    </recommendedName>
</protein>
<accession>Q1PV81</accession>
<dbReference type="PANTHER" id="PTHR23519">
    <property type="entry name" value="AUTOPHAGY-RELATED PROTEIN 22"/>
    <property type="match status" value="1"/>
</dbReference>
<feature type="transmembrane region" description="Helical" evidence="6">
    <location>
        <begin position="364"/>
        <end position="387"/>
    </location>
</feature>
<dbReference type="AlphaFoldDB" id="Q1PV81"/>
<dbReference type="RefSeq" id="WP_169703527.1">
    <property type="nucleotide sequence ID" value="NZ_OCTL01000071.1"/>
</dbReference>
<evidence type="ECO:0000256" key="3">
    <source>
        <dbReference type="ARBA" id="ARBA00022692"/>
    </source>
</evidence>
<dbReference type="CDD" id="cd17482">
    <property type="entry name" value="MFS_YxiO_like"/>
    <property type="match status" value="1"/>
</dbReference>
<dbReference type="Pfam" id="PF11700">
    <property type="entry name" value="ATG22"/>
    <property type="match status" value="1"/>
</dbReference>
<feature type="transmembrane region" description="Helical" evidence="6">
    <location>
        <begin position="272"/>
        <end position="291"/>
    </location>
</feature>
<comment type="subcellular location">
    <subcellularLocation>
        <location evidence="1">Endomembrane system</location>
        <topology evidence="1">Multi-pass membrane protein</topology>
    </subcellularLocation>
</comment>
<keyword evidence="5 6" id="KW-0472">Membrane</keyword>
<feature type="transmembrane region" description="Helical" evidence="6">
    <location>
        <begin position="325"/>
        <end position="344"/>
    </location>
</feature>
<feature type="transmembrane region" description="Helical" evidence="6">
    <location>
        <begin position="50"/>
        <end position="71"/>
    </location>
</feature>
<proteinExistence type="predicted"/>
<evidence type="ECO:0000256" key="2">
    <source>
        <dbReference type="ARBA" id="ARBA00022448"/>
    </source>
</evidence>
<gene>
    <name evidence="7" type="ORF">kustc0384</name>
</gene>
<feature type="transmembrane region" description="Helical" evidence="6">
    <location>
        <begin position="142"/>
        <end position="167"/>
    </location>
</feature>
<dbReference type="PANTHER" id="PTHR23519:SF1">
    <property type="entry name" value="AUTOPHAGY-RELATED PROTEIN 22"/>
    <property type="match status" value="1"/>
</dbReference>
<evidence type="ECO:0000256" key="4">
    <source>
        <dbReference type="ARBA" id="ARBA00022989"/>
    </source>
</evidence>
<evidence type="ECO:0000313" key="7">
    <source>
        <dbReference type="EMBL" id="CAJ71129.1"/>
    </source>
</evidence>
<feature type="transmembrane region" description="Helical" evidence="6">
    <location>
        <begin position="179"/>
        <end position="203"/>
    </location>
</feature>